<protein>
    <submittedName>
        <fullName evidence="1">5010_t:CDS:1</fullName>
    </submittedName>
</protein>
<dbReference type="EMBL" id="CAJVPW010014384">
    <property type="protein sequence ID" value="CAG8653357.1"/>
    <property type="molecule type" value="Genomic_DNA"/>
</dbReference>
<organism evidence="1 2">
    <name type="scientific">Cetraspora pellucida</name>
    <dbReference type="NCBI Taxonomy" id="1433469"/>
    <lineage>
        <taxon>Eukaryota</taxon>
        <taxon>Fungi</taxon>
        <taxon>Fungi incertae sedis</taxon>
        <taxon>Mucoromycota</taxon>
        <taxon>Glomeromycotina</taxon>
        <taxon>Glomeromycetes</taxon>
        <taxon>Diversisporales</taxon>
        <taxon>Gigasporaceae</taxon>
        <taxon>Cetraspora</taxon>
    </lineage>
</organism>
<sequence>KKKIDENDVRKFFRKCESIAKLKVEQDKLYKERFEAKQESKNIKSDNIANIEKISKAVNKNGSSVLVDCSQCHGKVVVKWNKPRNKYSEKNNLGYYTEKAEDKEK</sequence>
<name>A0ACA9NEZ9_9GLOM</name>
<accession>A0ACA9NEZ9</accession>
<gene>
    <name evidence="1" type="ORF">SPELUC_LOCUS9000</name>
</gene>
<reference evidence="1" key="1">
    <citation type="submission" date="2021-06" db="EMBL/GenBank/DDBJ databases">
        <authorList>
            <person name="Kallberg Y."/>
            <person name="Tangrot J."/>
            <person name="Rosling A."/>
        </authorList>
    </citation>
    <scope>NUCLEOTIDE SEQUENCE</scope>
    <source>
        <strain evidence="1">28 12/20/2015</strain>
    </source>
</reference>
<comment type="caution">
    <text evidence="1">The sequence shown here is derived from an EMBL/GenBank/DDBJ whole genome shotgun (WGS) entry which is preliminary data.</text>
</comment>
<keyword evidence="2" id="KW-1185">Reference proteome</keyword>
<dbReference type="Proteomes" id="UP000789366">
    <property type="component" value="Unassembled WGS sequence"/>
</dbReference>
<evidence type="ECO:0000313" key="2">
    <source>
        <dbReference type="Proteomes" id="UP000789366"/>
    </source>
</evidence>
<evidence type="ECO:0000313" key="1">
    <source>
        <dbReference type="EMBL" id="CAG8653357.1"/>
    </source>
</evidence>
<feature type="non-terminal residue" evidence="1">
    <location>
        <position position="1"/>
    </location>
</feature>
<proteinExistence type="predicted"/>